<dbReference type="AlphaFoldDB" id="A0A8S8XG75"/>
<dbReference type="InterPro" id="IPR000073">
    <property type="entry name" value="AB_hydrolase_1"/>
</dbReference>
<feature type="signal peptide" evidence="1">
    <location>
        <begin position="1"/>
        <end position="21"/>
    </location>
</feature>
<feature type="chain" id="PRO_5035888065" description="AB hydrolase-1 domain-containing protein" evidence="1">
    <location>
        <begin position="22"/>
        <end position="274"/>
    </location>
</feature>
<name>A0A8S8XG75_9PROT</name>
<comment type="caution">
    <text evidence="3">The sequence shown here is derived from an EMBL/GenBank/DDBJ whole genome shotgun (WGS) entry which is preliminary data.</text>
</comment>
<gene>
    <name evidence="3" type="ORF">TMPK1_32090</name>
</gene>
<dbReference type="Proteomes" id="UP000681075">
    <property type="component" value="Unassembled WGS sequence"/>
</dbReference>
<keyword evidence="4" id="KW-1185">Reference proteome</keyword>
<protein>
    <recommendedName>
        <fullName evidence="2">AB hydrolase-1 domain-containing protein</fullName>
    </recommendedName>
</protein>
<proteinExistence type="predicted"/>
<organism evidence="3 4">
    <name type="scientific">Roseiterribacter gracilis</name>
    <dbReference type="NCBI Taxonomy" id="2812848"/>
    <lineage>
        <taxon>Bacteria</taxon>
        <taxon>Pseudomonadati</taxon>
        <taxon>Pseudomonadota</taxon>
        <taxon>Alphaproteobacteria</taxon>
        <taxon>Rhodospirillales</taxon>
        <taxon>Roseiterribacteraceae</taxon>
        <taxon>Roseiterribacter</taxon>
    </lineage>
</organism>
<dbReference type="EMBL" id="BOPV01000001">
    <property type="protein sequence ID" value="GIL40972.1"/>
    <property type="molecule type" value="Genomic_DNA"/>
</dbReference>
<sequence>MKFRGLAAALVLLGLTSSAHAQDGPPGETIWLKGATHRLKARAYRSPASSDHPQLVVVLHGDSPFRNPSYQYLFARRAAASNVDVVAVGLLRPGYTDGDGETSDGERGRTTGDNYTKDVVADVATAVDELKALFAARSVVLVGHSGGAAIVGNVIGTTPNLADGAMLVSCPCDLPAFRRHMFWKQWAPFWLLPVDSLSPLALVDRVRPTTQVQLLVGSDDELTPPRFTQLYADMLKARGGNVSVTILPGQPHDILLEPPVFASLTAMLQKMEAR</sequence>
<dbReference type="RefSeq" id="WP_420244254.1">
    <property type="nucleotide sequence ID" value="NZ_BOPV01000001.1"/>
</dbReference>
<accession>A0A8S8XG75</accession>
<evidence type="ECO:0000259" key="2">
    <source>
        <dbReference type="Pfam" id="PF12697"/>
    </source>
</evidence>
<evidence type="ECO:0000313" key="4">
    <source>
        <dbReference type="Proteomes" id="UP000681075"/>
    </source>
</evidence>
<dbReference type="Pfam" id="PF12697">
    <property type="entry name" value="Abhydrolase_6"/>
    <property type="match status" value="1"/>
</dbReference>
<evidence type="ECO:0000256" key="1">
    <source>
        <dbReference type="SAM" id="SignalP"/>
    </source>
</evidence>
<dbReference type="SUPFAM" id="SSF53474">
    <property type="entry name" value="alpha/beta-Hydrolases"/>
    <property type="match status" value="1"/>
</dbReference>
<dbReference type="InterPro" id="IPR029058">
    <property type="entry name" value="AB_hydrolase_fold"/>
</dbReference>
<dbReference type="Gene3D" id="3.40.50.1820">
    <property type="entry name" value="alpha/beta hydrolase"/>
    <property type="match status" value="1"/>
</dbReference>
<evidence type="ECO:0000313" key="3">
    <source>
        <dbReference type="EMBL" id="GIL40972.1"/>
    </source>
</evidence>
<feature type="domain" description="AB hydrolase-1" evidence="2">
    <location>
        <begin position="56"/>
        <end position="191"/>
    </location>
</feature>
<keyword evidence="1" id="KW-0732">Signal</keyword>
<reference evidence="3" key="1">
    <citation type="submission" date="2021-02" db="EMBL/GenBank/DDBJ databases">
        <title>Genome sequence of Rhodospirillales sp. strain TMPK1 isolated from soil.</title>
        <authorList>
            <person name="Nakai R."/>
            <person name="Kusada H."/>
            <person name="Tamaki H."/>
        </authorList>
    </citation>
    <scope>NUCLEOTIDE SEQUENCE</scope>
    <source>
        <strain evidence="3">TMPK1</strain>
    </source>
</reference>